<dbReference type="GO" id="GO:0008168">
    <property type="term" value="F:methyltransferase activity"/>
    <property type="evidence" value="ECO:0007669"/>
    <property type="project" value="UniProtKB-KW"/>
</dbReference>
<evidence type="ECO:0000256" key="1">
    <source>
        <dbReference type="SAM" id="MobiDB-lite"/>
    </source>
</evidence>
<dbReference type="InterPro" id="IPR029063">
    <property type="entry name" value="SAM-dependent_MTases_sf"/>
</dbReference>
<protein>
    <submittedName>
        <fullName evidence="2">Putative O-methyltransferase, family 2</fullName>
    </submittedName>
</protein>
<proteinExistence type="predicted"/>
<gene>
    <name evidence="2" type="ORF">HannXRQ_Chr11g0325451</name>
</gene>
<organism evidence="2 3">
    <name type="scientific">Helianthus annuus</name>
    <name type="common">Common sunflower</name>
    <dbReference type="NCBI Taxonomy" id="4232"/>
    <lineage>
        <taxon>Eukaryota</taxon>
        <taxon>Viridiplantae</taxon>
        <taxon>Streptophyta</taxon>
        <taxon>Embryophyta</taxon>
        <taxon>Tracheophyta</taxon>
        <taxon>Spermatophyta</taxon>
        <taxon>Magnoliopsida</taxon>
        <taxon>eudicotyledons</taxon>
        <taxon>Gunneridae</taxon>
        <taxon>Pentapetalae</taxon>
        <taxon>asterids</taxon>
        <taxon>campanulids</taxon>
        <taxon>Asterales</taxon>
        <taxon>Asteraceae</taxon>
        <taxon>Asteroideae</taxon>
        <taxon>Heliantheae alliance</taxon>
        <taxon>Heliantheae</taxon>
        <taxon>Helianthus</taxon>
    </lineage>
</organism>
<keyword evidence="2" id="KW-0489">Methyltransferase</keyword>
<dbReference type="EMBL" id="CM007900">
    <property type="protein sequence ID" value="OTG07002.1"/>
    <property type="molecule type" value="Genomic_DNA"/>
</dbReference>
<feature type="region of interest" description="Disordered" evidence="1">
    <location>
        <begin position="1"/>
        <end position="25"/>
    </location>
</feature>
<keyword evidence="2" id="KW-0808">Transferase</keyword>
<dbReference type="InParanoid" id="A0A251T8L7"/>
<dbReference type="Proteomes" id="UP000215914">
    <property type="component" value="Chromosome 11"/>
</dbReference>
<accession>A0A251T8L7</accession>
<dbReference type="Gene3D" id="3.40.50.150">
    <property type="entry name" value="Vaccinia Virus protein VP39"/>
    <property type="match status" value="1"/>
</dbReference>
<dbReference type="GO" id="GO:0032259">
    <property type="term" value="P:methylation"/>
    <property type="evidence" value="ECO:0007669"/>
    <property type="project" value="UniProtKB-KW"/>
</dbReference>
<reference evidence="3" key="1">
    <citation type="journal article" date="2017" name="Nature">
        <title>The sunflower genome provides insights into oil metabolism, flowering and Asterid evolution.</title>
        <authorList>
            <person name="Badouin H."/>
            <person name="Gouzy J."/>
            <person name="Grassa C.J."/>
            <person name="Murat F."/>
            <person name="Staton S.E."/>
            <person name="Cottret L."/>
            <person name="Lelandais-Briere C."/>
            <person name="Owens G.L."/>
            <person name="Carrere S."/>
            <person name="Mayjonade B."/>
            <person name="Legrand L."/>
            <person name="Gill N."/>
            <person name="Kane N.C."/>
            <person name="Bowers J.E."/>
            <person name="Hubner S."/>
            <person name="Bellec A."/>
            <person name="Berard A."/>
            <person name="Berges H."/>
            <person name="Blanchet N."/>
            <person name="Boniface M.C."/>
            <person name="Brunel D."/>
            <person name="Catrice O."/>
            <person name="Chaidir N."/>
            <person name="Claudel C."/>
            <person name="Donnadieu C."/>
            <person name="Faraut T."/>
            <person name="Fievet G."/>
            <person name="Helmstetter N."/>
            <person name="King M."/>
            <person name="Knapp S.J."/>
            <person name="Lai Z."/>
            <person name="Le Paslier M.C."/>
            <person name="Lippi Y."/>
            <person name="Lorenzon L."/>
            <person name="Mandel J.R."/>
            <person name="Marage G."/>
            <person name="Marchand G."/>
            <person name="Marquand E."/>
            <person name="Bret-Mestries E."/>
            <person name="Morien E."/>
            <person name="Nambeesan S."/>
            <person name="Nguyen T."/>
            <person name="Pegot-Espagnet P."/>
            <person name="Pouilly N."/>
            <person name="Raftis F."/>
            <person name="Sallet E."/>
            <person name="Schiex T."/>
            <person name="Thomas J."/>
            <person name="Vandecasteele C."/>
            <person name="Vares D."/>
            <person name="Vear F."/>
            <person name="Vautrin S."/>
            <person name="Crespi M."/>
            <person name="Mangin B."/>
            <person name="Burke J.M."/>
            <person name="Salse J."/>
            <person name="Munos S."/>
            <person name="Vincourt P."/>
            <person name="Rieseberg L.H."/>
            <person name="Langlade N.B."/>
        </authorList>
    </citation>
    <scope>NUCLEOTIDE SEQUENCE [LARGE SCALE GENOMIC DNA]</scope>
    <source>
        <strain evidence="3">cv. SF193</strain>
    </source>
</reference>
<dbReference type="AlphaFoldDB" id="A0A251T8L7"/>
<evidence type="ECO:0000313" key="2">
    <source>
        <dbReference type="EMBL" id="OTG07002.1"/>
    </source>
</evidence>
<evidence type="ECO:0000313" key="3">
    <source>
        <dbReference type="Proteomes" id="UP000215914"/>
    </source>
</evidence>
<keyword evidence="3" id="KW-1185">Reference proteome</keyword>
<sequence length="50" mass="5532">MRGRRTEKRLEAHSAPESTGVEHVGGSMFDHVPKADGVYMTVSLTLEFIT</sequence>
<name>A0A251T8L7_HELAN</name>